<accession>F6DSV5</accession>
<reference evidence="2" key="1">
    <citation type="submission" date="2011-05" db="EMBL/GenBank/DDBJ databases">
        <title>Complete sequence of Desulfotomaculum ruminis DSM 2154.</title>
        <authorList>
            <person name="Lucas S."/>
            <person name="Copeland A."/>
            <person name="Lapidus A."/>
            <person name="Cheng J.-F."/>
            <person name="Goodwin L."/>
            <person name="Pitluck S."/>
            <person name="Lu M."/>
            <person name="Detter J.C."/>
            <person name="Han C."/>
            <person name="Tapia R."/>
            <person name="Land M."/>
            <person name="Hauser L."/>
            <person name="Kyrpides N."/>
            <person name="Ivanova N."/>
            <person name="Mikhailova N."/>
            <person name="Pagani I."/>
            <person name="Stams A.J.M."/>
            <person name="Plugge C.M."/>
            <person name="Muyzer G."/>
            <person name="Kuever J."/>
            <person name="Parshina S.N."/>
            <person name="Ivanova A.E."/>
            <person name="Nazina T.N."/>
            <person name="Brambilla E."/>
            <person name="Spring S."/>
            <person name="Klenk H.-P."/>
            <person name="Woyke T."/>
        </authorList>
    </citation>
    <scope>NUCLEOTIDE SEQUENCE [LARGE SCALE GENOMIC DNA]</scope>
    <source>
        <strain evidence="2">ATCC 23193 / DSM 2154 / NCIB 8452 / DL</strain>
    </source>
</reference>
<gene>
    <name evidence="1" type="ordered locus">Desru_1685</name>
</gene>
<evidence type="ECO:0000313" key="2">
    <source>
        <dbReference type="Proteomes" id="UP000009234"/>
    </source>
</evidence>
<keyword evidence="2" id="KW-1185">Reference proteome</keyword>
<dbReference type="KEGG" id="dru:Desru_1685"/>
<dbReference type="HOGENOM" id="CLU_3269108_0_0_9"/>
<sequence>MYSLAGMKITLCPMIPVISTYRDKYVYFSSVTILEKAQEYC</sequence>
<name>F6DSV5_DESRL</name>
<dbReference type="EMBL" id="CP002780">
    <property type="protein sequence ID" value="AEG59949.1"/>
    <property type="molecule type" value="Genomic_DNA"/>
</dbReference>
<dbReference type="STRING" id="696281.Desru_1685"/>
<dbReference type="AlphaFoldDB" id="F6DSV5"/>
<proteinExistence type="predicted"/>
<protein>
    <submittedName>
        <fullName evidence="1">Uncharacterized protein</fullName>
    </submittedName>
</protein>
<organism evidence="1 2">
    <name type="scientific">Desulforamulus ruminis (strain ATCC 23193 / DSM 2154 / NCIMB 8452 / DL)</name>
    <name type="common">Desulfotomaculum ruminis</name>
    <dbReference type="NCBI Taxonomy" id="696281"/>
    <lineage>
        <taxon>Bacteria</taxon>
        <taxon>Bacillati</taxon>
        <taxon>Bacillota</taxon>
        <taxon>Clostridia</taxon>
        <taxon>Eubacteriales</taxon>
        <taxon>Peptococcaceae</taxon>
        <taxon>Desulforamulus</taxon>
    </lineage>
</organism>
<dbReference type="Proteomes" id="UP000009234">
    <property type="component" value="Chromosome"/>
</dbReference>
<evidence type="ECO:0000313" key="1">
    <source>
        <dbReference type="EMBL" id="AEG59949.1"/>
    </source>
</evidence>
<reference evidence="1 2" key="2">
    <citation type="journal article" date="2012" name="Stand. Genomic Sci.">
        <title>Complete genome sequence of the sulfate-reducing firmicute Desulfotomaculum ruminis type strain (DL(T)).</title>
        <authorList>
            <person name="Spring S."/>
            <person name="Visser M."/>
            <person name="Lu M."/>
            <person name="Copeland A."/>
            <person name="Lapidus A."/>
            <person name="Lucas S."/>
            <person name="Cheng J.F."/>
            <person name="Han C."/>
            <person name="Tapia R."/>
            <person name="Goodwin L.A."/>
            <person name="Pitluck S."/>
            <person name="Ivanova N."/>
            <person name="Land M."/>
            <person name="Hauser L."/>
            <person name="Larimer F."/>
            <person name="Rohde M."/>
            <person name="Goker M."/>
            <person name="Detter J.C."/>
            <person name="Kyrpides N.C."/>
            <person name="Woyke T."/>
            <person name="Schaap P.J."/>
            <person name="Plugge C.M."/>
            <person name="Muyzer G."/>
            <person name="Kuever J."/>
            <person name="Pereira I.A."/>
            <person name="Parshina S.N."/>
            <person name="Bernier-Latmani R."/>
            <person name="Stams A.J."/>
            <person name="Klenk H.P."/>
        </authorList>
    </citation>
    <scope>NUCLEOTIDE SEQUENCE [LARGE SCALE GENOMIC DNA]</scope>
    <source>
        <strain evidence="2">ATCC 23193 / DSM 2154 / NCIB 8452 / DL</strain>
    </source>
</reference>